<dbReference type="SUPFAM" id="SSF51735">
    <property type="entry name" value="NAD(P)-binding Rossmann-fold domains"/>
    <property type="match status" value="1"/>
</dbReference>
<dbReference type="InterPro" id="IPR036291">
    <property type="entry name" value="NAD(P)-bd_dom_sf"/>
</dbReference>
<dbReference type="InterPro" id="IPR001509">
    <property type="entry name" value="Epimerase_deHydtase"/>
</dbReference>
<protein>
    <submittedName>
        <fullName evidence="2">CDP-4-dehydro-6-deoxy-D-gulose 4-reductase</fullName>
    </submittedName>
</protein>
<proteinExistence type="predicted"/>
<organism evidence="2 3">
    <name type="scientific">Bacillus cereus</name>
    <dbReference type="NCBI Taxonomy" id="1396"/>
    <lineage>
        <taxon>Bacteria</taxon>
        <taxon>Bacillati</taxon>
        <taxon>Bacillota</taxon>
        <taxon>Bacilli</taxon>
        <taxon>Bacillales</taxon>
        <taxon>Bacillaceae</taxon>
        <taxon>Bacillus</taxon>
        <taxon>Bacillus cereus group</taxon>
    </lineage>
</organism>
<accession>A0A9X6UCS0</accession>
<dbReference type="Proteomes" id="UP000220691">
    <property type="component" value="Unassembled WGS sequence"/>
</dbReference>
<reference evidence="2 3" key="1">
    <citation type="submission" date="2017-09" db="EMBL/GenBank/DDBJ databases">
        <title>Large-scale bioinformatics analysis of Bacillus genomes uncovers conserved roles of natural products in bacterial physiology.</title>
        <authorList>
            <consortium name="Agbiome Team Llc"/>
            <person name="Bleich R.M."/>
            <person name="Kirk G.J."/>
            <person name="Santa Maria K.C."/>
            <person name="Allen S.E."/>
            <person name="Farag S."/>
            <person name="Shank E.A."/>
            <person name="Bowers A."/>
        </authorList>
    </citation>
    <scope>NUCLEOTIDE SEQUENCE [LARGE SCALE GENOMIC DNA]</scope>
    <source>
        <strain evidence="2 3">AFS027647</strain>
    </source>
</reference>
<name>A0A9X6UCS0_BACCE</name>
<feature type="domain" description="NAD-dependent epimerase/dehydratase" evidence="1">
    <location>
        <begin position="4"/>
        <end position="87"/>
    </location>
</feature>
<dbReference type="Gene3D" id="3.40.50.720">
    <property type="entry name" value="NAD(P)-binding Rossmann-like Domain"/>
    <property type="match status" value="1"/>
</dbReference>
<comment type="caution">
    <text evidence="2">The sequence shown here is derived from an EMBL/GenBank/DDBJ whole genome shotgun (WGS) entry which is preliminary data.</text>
</comment>
<sequence>MKKVVVTGGSGWIGKYVVHSLIQKGYEVHATYNKNKPSHLPCHWHKVNLLRDDEVKQFISDVQPSHLIHLAWEAVPPACYVSINNYYW</sequence>
<dbReference type="RefSeq" id="WP_142947104.1">
    <property type="nucleotide sequence ID" value="NZ_NUAN01000061.1"/>
</dbReference>
<dbReference type="Pfam" id="PF01370">
    <property type="entry name" value="Epimerase"/>
    <property type="match status" value="1"/>
</dbReference>
<dbReference type="AlphaFoldDB" id="A0A9X6UCS0"/>
<dbReference type="EMBL" id="NUAN01000061">
    <property type="protein sequence ID" value="PEN98540.1"/>
    <property type="molecule type" value="Genomic_DNA"/>
</dbReference>
<evidence type="ECO:0000313" key="2">
    <source>
        <dbReference type="EMBL" id="PEN98540.1"/>
    </source>
</evidence>
<evidence type="ECO:0000259" key="1">
    <source>
        <dbReference type="Pfam" id="PF01370"/>
    </source>
</evidence>
<feature type="non-terminal residue" evidence="2">
    <location>
        <position position="88"/>
    </location>
</feature>
<evidence type="ECO:0000313" key="3">
    <source>
        <dbReference type="Proteomes" id="UP000220691"/>
    </source>
</evidence>
<gene>
    <name evidence="2" type="ORF">CN553_10395</name>
</gene>